<evidence type="ECO:0000256" key="1">
    <source>
        <dbReference type="ARBA" id="ARBA00004496"/>
    </source>
</evidence>
<dbReference type="Proteomes" id="UP000198924">
    <property type="component" value="Unassembled WGS sequence"/>
</dbReference>
<dbReference type="OrthoDB" id="9769617at2"/>
<dbReference type="GO" id="GO:0016757">
    <property type="term" value="F:glycosyltransferase activity"/>
    <property type="evidence" value="ECO:0007669"/>
    <property type="project" value="UniProtKB-KW"/>
</dbReference>
<evidence type="ECO:0000256" key="2">
    <source>
        <dbReference type="ARBA" id="ARBA00004667"/>
    </source>
</evidence>
<proteinExistence type="inferred from homology"/>
<evidence type="ECO:0000313" key="11">
    <source>
        <dbReference type="EMBL" id="SFK47173.1"/>
    </source>
</evidence>
<dbReference type="NCBIfam" id="NF009086">
    <property type="entry name" value="PRK12421.1"/>
    <property type="match status" value="1"/>
</dbReference>
<dbReference type="Pfam" id="PF13393">
    <property type="entry name" value="tRNA-synt_His"/>
    <property type="match status" value="1"/>
</dbReference>
<dbReference type="GO" id="GO:0006427">
    <property type="term" value="P:histidyl-tRNA aminoacylation"/>
    <property type="evidence" value="ECO:0007669"/>
    <property type="project" value="TreeGrafter"/>
</dbReference>
<dbReference type="InterPro" id="IPR004517">
    <property type="entry name" value="HisZ"/>
</dbReference>
<comment type="similarity">
    <text evidence="3 8">Belongs to the class-II aminoacyl-tRNA synthetase family. HisZ subfamily.</text>
</comment>
<gene>
    <name evidence="8" type="primary">hisZ</name>
    <name evidence="11" type="ORF">SAMN04488079_1128</name>
</gene>
<dbReference type="Gene3D" id="3.30.930.10">
    <property type="entry name" value="Bira Bifunctional Protein, Domain 2"/>
    <property type="match status" value="1"/>
</dbReference>
<dbReference type="AlphaFoldDB" id="A0A1I3ZT43"/>
<evidence type="ECO:0000256" key="4">
    <source>
        <dbReference type="ARBA" id="ARBA00011496"/>
    </source>
</evidence>
<dbReference type="PANTHER" id="PTHR43707">
    <property type="entry name" value="HISTIDYL-TRNA SYNTHETASE"/>
    <property type="match status" value="1"/>
</dbReference>
<name>A0A1I3ZT43_9GAMM</name>
<keyword evidence="12" id="KW-1185">Reference proteome</keyword>
<dbReference type="GO" id="GO:0005737">
    <property type="term" value="C:cytoplasm"/>
    <property type="evidence" value="ECO:0007669"/>
    <property type="project" value="UniProtKB-SubCell"/>
</dbReference>
<keyword evidence="6 8" id="KW-0963">Cytoplasm</keyword>
<accession>A0A1I3ZT43</accession>
<feature type="binding site" evidence="9">
    <location>
        <position position="131"/>
    </location>
    <ligand>
        <name>L-histidine</name>
        <dbReference type="ChEBI" id="CHEBI:57595"/>
    </ligand>
</feature>
<feature type="binding site" evidence="9">
    <location>
        <position position="275"/>
    </location>
    <ligand>
        <name>L-histidine</name>
        <dbReference type="ChEBI" id="CHEBI:57595"/>
    </ligand>
</feature>
<dbReference type="CDD" id="cd00773">
    <property type="entry name" value="HisRS-like_core"/>
    <property type="match status" value="1"/>
</dbReference>
<dbReference type="GO" id="GO:0000105">
    <property type="term" value="P:L-histidine biosynthetic process"/>
    <property type="evidence" value="ECO:0007669"/>
    <property type="project" value="UniProtKB-UniRule"/>
</dbReference>
<keyword evidence="11" id="KW-0328">Glycosyltransferase</keyword>
<dbReference type="PIRSF" id="PIRSF001549">
    <property type="entry name" value="His-tRNA_synth"/>
    <property type="match status" value="1"/>
</dbReference>
<comment type="pathway">
    <text evidence="2 8">Amino-acid biosynthesis; L-histidine biosynthesis; L-histidine from 5-phospho-alpha-D-ribose 1-diphosphate: step 1/9.</text>
</comment>
<dbReference type="InterPro" id="IPR041715">
    <property type="entry name" value="HisRS-like_core"/>
</dbReference>
<dbReference type="InterPro" id="IPR004516">
    <property type="entry name" value="HisRS/HisZ"/>
</dbReference>
<protein>
    <recommendedName>
        <fullName evidence="5 8">ATP phosphoribosyltransferase regulatory subunit</fullName>
    </recommendedName>
</protein>
<dbReference type="STRING" id="45496.SAMN04488079_1128"/>
<organism evidence="11 12">
    <name type="scientific">Methylophaga sulfidovorans</name>
    <dbReference type="NCBI Taxonomy" id="45496"/>
    <lineage>
        <taxon>Bacteria</taxon>
        <taxon>Pseudomonadati</taxon>
        <taxon>Pseudomonadota</taxon>
        <taxon>Gammaproteobacteria</taxon>
        <taxon>Thiotrichales</taxon>
        <taxon>Piscirickettsiaceae</taxon>
        <taxon>Methylophaga</taxon>
    </lineage>
</organism>
<evidence type="ECO:0000313" key="12">
    <source>
        <dbReference type="Proteomes" id="UP000198924"/>
    </source>
</evidence>
<comment type="function">
    <text evidence="7 8">Required for the first step of histidine biosynthesis. May allow the feedback regulation of ATP phosphoribosyltransferase activity by histidine.</text>
</comment>
<sequence>MTIKESWLLPEGIDELMPQEAAQLEKMHRTLVDFMRSWGYQLVVPPLVEYLDSLLTGTAKTLDIQTFKLTDQMSGRMLGIRADMTPQVARIAAHKLRNEADILRLCYIGSVLHTLPTGLDGARNPIQLGAEIYGHAGPESDIESIELMVALLNVSGAVSKMALDIGHVGVYRGLAEFAQLTDSQEQELFSALQRKASAEINALLQAYDISADAKQMLQELSELNGDQSVLERAKKVLNKAPQSVQDALTTLEQIANALTQRLPDIAINFDLAELRGYHYHTGVVFAAYKPNSSHAIAAGGRYDDIGEAFGLAQPATGFSLDLKKLVTELPTQKLHQETIGVQWSEDTSLHTAVKTLRESGKVVIYQFPGSETPTTHTLVKLDGHWQVTETGTQTRG</sequence>
<evidence type="ECO:0000256" key="8">
    <source>
        <dbReference type="HAMAP-Rule" id="MF_00125"/>
    </source>
</evidence>
<evidence type="ECO:0000256" key="5">
    <source>
        <dbReference type="ARBA" id="ARBA00020397"/>
    </source>
</evidence>
<dbReference type="RefSeq" id="WP_091714382.1">
    <property type="nucleotide sequence ID" value="NZ_FOSH01000012.1"/>
</dbReference>
<keyword evidence="11" id="KW-0808">Transferase</keyword>
<dbReference type="NCBIfam" id="NF008935">
    <property type="entry name" value="PRK12292.1-1"/>
    <property type="match status" value="1"/>
</dbReference>
<evidence type="ECO:0000256" key="6">
    <source>
        <dbReference type="ARBA" id="ARBA00022490"/>
    </source>
</evidence>
<dbReference type="SUPFAM" id="SSF55681">
    <property type="entry name" value="Class II aaRS and biotin synthetases"/>
    <property type="match status" value="1"/>
</dbReference>
<evidence type="ECO:0000256" key="7">
    <source>
        <dbReference type="ARBA" id="ARBA00025246"/>
    </source>
</evidence>
<feature type="domain" description="Class II Histidinyl-tRNA synthetase (HisRS)-like catalytic core" evidence="10">
    <location>
        <begin position="12"/>
        <end position="325"/>
    </location>
</feature>
<dbReference type="GO" id="GO:0004821">
    <property type="term" value="F:histidine-tRNA ligase activity"/>
    <property type="evidence" value="ECO:0007669"/>
    <property type="project" value="TreeGrafter"/>
</dbReference>
<feature type="binding site" evidence="9">
    <location>
        <begin position="83"/>
        <end position="85"/>
    </location>
    <ligand>
        <name>L-histidine</name>
        <dbReference type="ChEBI" id="CHEBI:57595"/>
    </ligand>
</feature>
<dbReference type="EMBL" id="FOSH01000012">
    <property type="protein sequence ID" value="SFK47173.1"/>
    <property type="molecule type" value="Genomic_DNA"/>
</dbReference>
<feature type="binding site" evidence="9">
    <location>
        <position position="127"/>
    </location>
    <ligand>
        <name>L-histidine</name>
        <dbReference type="ChEBI" id="CHEBI:57595"/>
    </ligand>
</feature>
<comment type="subcellular location">
    <subcellularLocation>
        <location evidence="1 8">Cytoplasm</location>
    </subcellularLocation>
</comment>
<reference evidence="12" key="1">
    <citation type="submission" date="2016-10" db="EMBL/GenBank/DDBJ databases">
        <authorList>
            <person name="Varghese N."/>
            <person name="Submissions S."/>
        </authorList>
    </citation>
    <scope>NUCLEOTIDE SEQUENCE [LARGE SCALE GENOMIC DNA]</scope>
    <source>
        <strain evidence="12">DSM 11578</strain>
    </source>
</reference>
<dbReference type="NCBIfam" id="TIGR00443">
    <property type="entry name" value="hisZ_biosyn_reg"/>
    <property type="match status" value="1"/>
</dbReference>
<comment type="subunit">
    <text evidence="4 8">Heteromultimer composed of HisG and HisZ subunits.</text>
</comment>
<dbReference type="InterPro" id="IPR045864">
    <property type="entry name" value="aa-tRNA-synth_II/BPL/LPL"/>
</dbReference>
<keyword evidence="8" id="KW-0368">Histidine biosynthesis</keyword>
<evidence type="ECO:0000256" key="3">
    <source>
        <dbReference type="ARBA" id="ARBA00005539"/>
    </source>
</evidence>
<dbReference type="HAMAP" id="MF_00125">
    <property type="entry name" value="HisZ"/>
    <property type="match status" value="1"/>
</dbReference>
<keyword evidence="8" id="KW-0028">Amino-acid biosynthesis</keyword>
<dbReference type="UniPathway" id="UPA00031">
    <property type="reaction ID" value="UER00006"/>
</dbReference>
<evidence type="ECO:0000259" key="10">
    <source>
        <dbReference type="Pfam" id="PF13393"/>
    </source>
</evidence>
<comment type="miscellaneous">
    <text evidence="8">This function is generally fulfilled by the C-terminal part of HisG, which is missing in some bacteria such as this one.</text>
</comment>
<evidence type="ECO:0000256" key="9">
    <source>
        <dbReference type="PIRSR" id="PIRSR001549-1"/>
    </source>
</evidence>
<dbReference type="PANTHER" id="PTHR43707:SF1">
    <property type="entry name" value="HISTIDINE--TRNA LIGASE, MITOCHONDRIAL-RELATED"/>
    <property type="match status" value="1"/>
</dbReference>